<feature type="transmembrane region" description="Helical" evidence="1">
    <location>
        <begin position="22"/>
        <end position="42"/>
    </location>
</feature>
<sequence>MATNNTTPLEFSFNGNSDLTGLGLRLSFYINCIALALAAAFLNQHFDHIQSSGLAFSSPSLSSLYARSTPGVSTHPRPAWSSICSSYRPWVWHSRQEHAAWKLRARSSVRCLSAQHWDMAPGFGTPESTCCRASETNYDLRSAKIRGKRKMIAKPWPSALLTFEAGPSKTLEALKRPRNDKRNYSALRRHQHGWVPRITATWTSPRFDWNWSANYATQSVNASDAQSGGGVYFALQLDQSSFPAAPVNAGGGKSFATPQSDEQYLITHLLAPVIMKAAQRLPEPAKAARHAGQLCLSRRRHSHLPDPSYQLQKQRGIALRPRLQKLLE</sequence>
<dbReference type="AlphaFoldDB" id="A0AA40EWM5"/>
<organism evidence="2 3">
    <name type="scientific">Schizothecium vesticola</name>
    <dbReference type="NCBI Taxonomy" id="314040"/>
    <lineage>
        <taxon>Eukaryota</taxon>
        <taxon>Fungi</taxon>
        <taxon>Dikarya</taxon>
        <taxon>Ascomycota</taxon>
        <taxon>Pezizomycotina</taxon>
        <taxon>Sordariomycetes</taxon>
        <taxon>Sordariomycetidae</taxon>
        <taxon>Sordariales</taxon>
        <taxon>Schizotheciaceae</taxon>
        <taxon>Schizothecium</taxon>
    </lineage>
</organism>
<dbReference type="Proteomes" id="UP001172155">
    <property type="component" value="Unassembled WGS sequence"/>
</dbReference>
<dbReference type="EMBL" id="JAUKUD010000004">
    <property type="protein sequence ID" value="KAK0746918.1"/>
    <property type="molecule type" value="Genomic_DNA"/>
</dbReference>
<evidence type="ECO:0000313" key="3">
    <source>
        <dbReference type="Proteomes" id="UP001172155"/>
    </source>
</evidence>
<keyword evidence="1" id="KW-0812">Transmembrane</keyword>
<proteinExistence type="predicted"/>
<accession>A0AA40EWM5</accession>
<evidence type="ECO:0000313" key="2">
    <source>
        <dbReference type="EMBL" id="KAK0746918.1"/>
    </source>
</evidence>
<keyword evidence="3" id="KW-1185">Reference proteome</keyword>
<reference evidence="2" key="1">
    <citation type="submission" date="2023-06" db="EMBL/GenBank/DDBJ databases">
        <title>Genome-scale phylogeny and comparative genomics of the fungal order Sordariales.</title>
        <authorList>
            <consortium name="Lawrence Berkeley National Laboratory"/>
            <person name="Hensen N."/>
            <person name="Bonometti L."/>
            <person name="Westerberg I."/>
            <person name="Brannstrom I.O."/>
            <person name="Guillou S."/>
            <person name="Cros-Aarteil S."/>
            <person name="Calhoun S."/>
            <person name="Haridas S."/>
            <person name="Kuo A."/>
            <person name="Mondo S."/>
            <person name="Pangilinan J."/>
            <person name="Riley R."/>
            <person name="LaButti K."/>
            <person name="Andreopoulos B."/>
            <person name="Lipzen A."/>
            <person name="Chen C."/>
            <person name="Yanf M."/>
            <person name="Daum C."/>
            <person name="Ng V."/>
            <person name="Clum A."/>
            <person name="Steindorff A."/>
            <person name="Ohm R."/>
            <person name="Martin F."/>
            <person name="Silar P."/>
            <person name="Natvig D."/>
            <person name="Lalanne C."/>
            <person name="Gautier V."/>
            <person name="Ament-velasquez S.L."/>
            <person name="Kruys A."/>
            <person name="Hutchinson M.I."/>
            <person name="Powell A.J."/>
            <person name="Barry K."/>
            <person name="Miller A.N."/>
            <person name="Grigoriev I.V."/>
            <person name="Debuchy R."/>
            <person name="Gladieux P."/>
            <person name="Thoren M.H."/>
            <person name="Johannesson H."/>
        </authorList>
    </citation>
    <scope>NUCLEOTIDE SEQUENCE</scope>
    <source>
        <strain evidence="2">SMH3187-1</strain>
    </source>
</reference>
<comment type="caution">
    <text evidence="2">The sequence shown here is derived from an EMBL/GenBank/DDBJ whole genome shotgun (WGS) entry which is preliminary data.</text>
</comment>
<evidence type="ECO:0000256" key="1">
    <source>
        <dbReference type="SAM" id="Phobius"/>
    </source>
</evidence>
<keyword evidence="1" id="KW-0472">Membrane</keyword>
<gene>
    <name evidence="2" type="ORF">B0T18DRAFT_412779</name>
</gene>
<name>A0AA40EWM5_9PEZI</name>
<protein>
    <submittedName>
        <fullName evidence="2">Uncharacterized protein</fullName>
    </submittedName>
</protein>
<keyword evidence="1" id="KW-1133">Transmembrane helix</keyword>